<reference evidence="2 3" key="1">
    <citation type="journal article" date="2013" name="Stand. Genomic Sci.">
        <title>Genomic Encyclopedia of Type Strains, Phase I: The one thousand microbial genomes (KMG-I) project.</title>
        <authorList>
            <person name="Kyrpides N.C."/>
            <person name="Woyke T."/>
            <person name="Eisen J.A."/>
            <person name="Garrity G."/>
            <person name="Lilburn T.G."/>
            <person name="Beck B.J."/>
            <person name="Whitman W.B."/>
            <person name="Hugenholtz P."/>
            <person name="Klenk H.P."/>
        </authorList>
    </citation>
    <scope>NUCLEOTIDE SEQUENCE [LARGE SCALE GENOMIC DNA]</scope>
    <source>
        <strain evidence="2 3">DSM 45044</strain>
    </source>
</reference>
<dbReference type="GO" id="GO:0006950">
    <property type="term" value="P:response to stress"/>
    <property type="evidence" value="ECO:0007669"/>
    <property type="project" value="TreeGrafter"/>
</dbReference>
<dbReference type="PANTHER" id="PTHR33164">
    <property type="entry name" value="TRANSCRIPTIONAL REGULATOR, MARR FAMILY"/>
    <property type="match status" value="1"/>
</dbReference>
<keyword evidence="2" id="KW-0238">DNA-binding</keyword>
<dbReference type="InterPro" id="IPR000835">
    <property type="entry name" value="HTH_MarR-typ"/>
</dbReference>
<dbReference type="PRINTS" id="PR00598">
    <property type="entry name" value="HTHMARR"/>
</dbReference>
<evidence type="ECO:0000313" key="3">
    <source>
        <dbReference type="Proteomes" id="UP000321617"/>
    </source>
</evidence>
<dbReference type="InterPro" id="IPR039422">
    <property type="entry name" value="MarR/SlyA-like"/>
</dbReference>
<dbReference type="PANTHER" id="PTHR33164:SF57">
    <property type="entry name" value="MARR-FAMILY TRANSCRIPTIONAL REGULATOR"/>
    <property type="match status" value="1"/>
</dbReference>
<dbReference type="InterPro" id="IPR036390">
    <property type="entry name" value="WH_DNA-bd_sf"/>
</dbReference>
<organism evidence="2 3">
    <name type="scientific">Stackebrandtia albiflava</name>
    <dbReference type="NCBI Taxonomy" id="406432"/>
    <lineage>
        <taxon>Bacteria</taxon>
        <taxon>Bacillati</taxon>
        <taxon>Actinomycetota</taxon>
        <taxon>Actinomycetes</taxon>
        <taxon>Glycomycetales</taxon>
        <taxon>Glycomycetaceae</taxon>
        <taxon>Stackebrandtia</taxon>
    </lineage>
</organism>
<protein>
    <submittedName>
        <fullName evidence="2">DNA-binding MarR family transcriptional regulator</fullName>
    </submittedName>
</protein>
<gene>
    <name evidence="2" type="ORF">LX16_0257</name>
</gene>
<dbReference type="InterPro" id="IPR036388">
    <property type="entry name" value="WH-like_DNA-bd_sf"/>
</dbReference>
<dbReference type="EMBL" id="VLLL01000005">
    <property type="protein sequence ID" value="TWJ14572.1"/>
    <property type="molecule type" value="Genomic_DNA"/>
</dbReference>
<evidence type="ECO:0000259" key="1">
    <source>
        <dbReference type="PROSITE" id="PS50995"/>
    </source>
</evidence>
<dbReference type="GO" id="GO:0003677">
    <property type="term" value="F:DNA binding"/>
    <property type="evidence" value="ECO:0007669"/>
    <property type="project" value="UniProtKB-KW"/>
</dbReference>
<dbReference type="GO" id="GO:0003700">
    <property type="term" value="F:DNA-binding transcription factor activity"/>
    <property type="evidence" value="ECO:0007669"/>
    <property type="project" value="InterPro"/>
</dbReference>
<dbReference type="SMART" id="SM00347">
    <property type="entry name" value="HTH_MARR"/>
    <property type="match status" value="1"/>
</dbReference>
<dbReference type="SUPFAM" id="SSF46785">
    <property type="entry name" value="Winged helix' DNA-binding domain"/>
    <property type="match status" value="1"/>
</dbReference>
<comment type="caution">
    <text evidence="2">The sequence shown here is derived from an EMBL/GenBank/DDBJ whole genome shotgun (WGS) entry which is preliminary data.</text>
</comment>
<dbReference type="Proteomes" id="UP000321617">
    <property type="component" value="Unassembled WGS sequence"/>
</dbReference>
<evidence type="ECO:0000313" key="2">
    <source>
        <dbReference type="EMBL" id="TWJ14572.1"/>
    </source>
</evidence>
<dbReference type="AlphaFoldDB" id="A0A562V9N2"/>
<feature type="domain" description="HTH marR-type" evidence="1">
    <location>
        <begin position="11"/>
        <end position="141"/>
    </location>
</feature>
<dbReference type="PROSITE" id="PS50995">
    <property type="entry name" value="HTH_MARR_2"/>
    <property type="match status" value="1"/>
</dbReference>
<proteinExistence type="predicted"/>
<dbReference type="Pfam" id="PF12802">
    <property type="entry name" value="MarR_2"/>
    <property type="match status" value="1"/>
</dbReference>
<dbReference type="OrthoDB" id="122135at2"/>
<dbReference type="Gene3D" id="1.10.10.10">
    <property type="entry name" value="Winged helix-like DNA-binding domain superfamily/Winged helix DNA-binding domain"/>
    <property type="match status" value="1"/>
</dbReference>
<accession>A0A562V9N2</accession>
<keyword evidence="3" id="KW-1185">Reference proteome</keyword>
<dbReference type="RefSeq" id="WP_158645446.1">
    <property type="nucleotide sequence ID" value="NZ_BAABIJ010000001.1"/>
</dbReference>
<sequence>MARNDVLLELEEELQILIRKSRVAARGLASEVHPRLDRTAYPMLALLTRHPAMRISDIATALLLDKSTVSRQIDAAARLGLVSRVPDPTDARARLIELDPDAAEVIRRQRAERRSRLRDALSDWDSEELEELVRLLRKLYDSGL</sequence>
<name>A0A562V9N2_9ACTN</name>